<accession>A0ABT4ER64</accession>
<evidence type="ECO:0000313" key="1">
    <source>
        <dbReference type="EMBL" id="MCY9548162.1"/>
    </source>
</evidence>
<organism evidence="1 2">
    <name type="scientific">Lysinibacillus xylanilyticus</name>
    <dbReference type="NCBI Taxonomy" id="582475"/>
    <lineage>
        <taxon>Bacteria</taxon>
        <taxon>Bacillati</taxon>
        <taxon>Bacillota</taxon>
        <taxon>Bacilli</taxon>
        <taxon>Bacillales</taxon>
        <taxon>Bacillaceae</taxon>
        <taxon>Lysinibacillus</taxon>
    </lineage>
</organism>
<gene>
    <name evidence="1" type="ORF">M5W82_14485</name>
</gene>
<protein>
    <submittedName>
        <fullName evidence="1">Uncharacterized protein</fullName>
    </submittedName>
</protein>
<proteinExistence type="predicted"/>
<dbReference type="EMBL" id="JAMDLZ010000023">
    <property type="protein sequence ID" value="MCY9548162.1"/>
    <property type="molecule type" value="Genomic_DNA"/>
</dbReference>
<name>A0ABT4ER64_9BACI</name>
<keyword evidence="2" id="KW-1185">Reference proteome</keyword>
<reference evidence="1 2" key="1">
    <citation type="submission" date="2022-05" db="EMBL/GenBank/DDBJ databases">
        <title>Genome Sequencing of Bee-Associated Microbes.</title>
        <authorList>
            <person name="Dunlap C."/>
        </authorList>
    </citation>
    <scope>NUCLEOTIDE SEQUENCE [LARGE SCALE GENOMIC DNA]</scope>
    <source>
        <strain evidence="1 2">NRRL BD-083</strain>
    </source>
</reference>
<evidence type="ECO:0000313" key="2">
    <source>
        <dbReference type="Proteomes" id="UP001527052"/>
    </source>
</evidence>
<dbReference type="RefSeq" id="WP_268638007.1">
    <property type="nucleotide sequence ID" value="NZ_JAMDLZ010000023.1"/>
</dbReference>
<sequence>MNTDLGNFSSGVQMAVPDATLSVQKTSAEIKELSLRTPRSVATTE</sequence>
<comment type="caution">
    <text evidence="1">The sequence shown here is derived from an EMBL/GenBank/DDBJ whole genome shotgun (WGS) entry which is preliminary data.</text>
</comment>
<dbReference type="Proteomes" id="UP001527052">
    <property type="component" value="Unassembled WGS sequence"/>
</dbReference>